<keyword evidence="3" id="KW-0677">Repeat</keyword>
<dbReference type="GO" id="GO:0051083">
    <property type="term" value="P:'de novo' cotranslational protein folding"/>
    <property type="evidence" value="ECO:0007669"/>
    <property type="project" value="InterPro"/>
</dbReference>
<feature type="domain" description="Myb-like" evidence="9">
    <location>
        <begin position="558"/>
        <end position="612"/>
    </location>
</feature>
<dbReference type="EMBL" id="KB292638">
    <property type="protein sequence ID" value="ELU17173.1"/>
    <property type="molecule type" value="Genomic_DNA"/>
</dbReference>
<feature type="region of interest" description="Disordered" evidence="7">
    <location>
        <begin position="308"/>
        <end position="334"/>
    </location>
</feature>
<dbReference type="GO" id="GO:0006450">
    <property type="term" value="P:regulation of translational fidelity"/>
    <property type="evidence" value="ECO:0007669"/>
    <property type="project" value="InterPro"/>
</dbReference>
<dbReference type="InterPro" id="IPR017884">
    <property type="entry name" value="SANT_dom"/>
</dbReference>
<dbReference type="InterPro" id="IPR036869">
    <property type="entry name" value="J_dom_sf"/>
</dbReference>
<evidence type="ECO:0000256" key="7">
    <source>
        <dbReference type="SAM" id="MobiDB-lite"/>
    </source>
</evidence>
<dbReference type="STRING" id="283909.R7VED5"/>
<dbReference type="InterPro" id="IPR018253">
    <property type="entry name" value="DnaJ_domain_CS"/>
</dbReference>
<keyword evidence="6" id="KW-0539">Nucleus</keyword>
<gene>
    <name evidence="11" type="ORF">CAPTEDRAFT_228378</name>
</gene>
<dbReference type="Pfam" id="PF23082">
    <property type="entry name" value="Myb_DNA-binding_2"/>
    <property type="match status" value="1"/>
</dbReference>
<dbReference type="InterPro" id="IPR009057">
    <property type="entry name" value="Homeodomain-like_sf"/>
</dbReference>
<evidence type="ECO:0000256" key="2">
    <source>
        <dbReference type="ARBA" id="ARBA00022490"/>
    </source>
</evidence>
<evidence type="ECO:0000256" key="5">
    <source>
        <dbReference type="ARBA" id="ARBA00023186"/>
    </source>
</evidence>
<keyword evidence="13" id="KW-1185">Reference proteome</keyword>
<evidence type="ECO:0000259" key="9">
    <source>
        <dbReference type="PROSITE" id="PS50090"/>
    </source>
</evidence>
<dbReference type="EMBL" id="AMQN01017011">
    <property type="status" value="NOT_ANNOTATED_CDS"/>
    <property type="molecule type" value="Genomic_DNA"/>
</dbReference>
<proteinExistence type="predicted"/>
<reference evidence="11 13" key="2">
    <citation type="journal article" date="2013" name="Nature">
        <title>Insights into bilaterian evolution from three spiralian genomes.</title>
        <authorList>
            <person name="Simakov O."/>
            <person name="Marletaz F."/>
            <person name="Cho S.J."/>
            <person name="Edsinger-Gonzales E."/>
            <person name="Havlak P."/>
            <person name="Hellsten U."/>
            <person name="Kuo D.H."/>
            <person name="Larsson T."/>
            <person name="Lv J."/>
            <person name="Arendt D."/>
            <person name="Savage R."/>
            <person name="Osoegawa K."/>
            <person name="de Jong P."/>
            <person name="Grimwood J."/>
            <person name="Chapman J.A."/>
            <person name="Shapiro H."/>
            <person name="Aerts A."/>
            <person name="Otillar R.P."/>
            <person name="Terry A.Y."/>
            <person name="Boore J.L."/>
            <person name="Grigoriev I.V."/>
            <person name="Lindberg D.R."/>
            <person name="Seaver E.C."/>
            <person name="Weisblat D.A."/>
            <person name="Putnam N.H."/>
            <person name="Rokhsar D.S."/>
        </authorList>
    </citation>
    <scope>NUCLEOTIDE SEQUENCE</scope>
    <source>
        <strain evidence="11 13">I ESC-2004</strain>
    </source>
</reference>
<dbReference type="Pfam" id="PF00226">
    <property type="entry name" value="DnaJ"/>
    <property type="match status" value="1"/>
</dbReference>
<dbReference type="CDD" id="cd23953">
    <property type="entry name" value="zuotin_NTD"/>
    <property type="match status" value="1"/>
</dbReference>
<evidence type="ECO:0000313" key="12">
    <source>
        <dbReference type="EnsemblMetazoa" id="CapteP228378"/>
    </source>
</evidence>
<dbReference type="InterPro" id="IPR044634">
    <property type="entry name" value="Zuotin/DnaJC2"/>
</dbReference>
<evidence type="ECO:0000313" key="11">
    <source>
        <dbReference type="EMBL" id="ELU17173.1"/>
    </source>
</evidence>
<dbReference type="InterPro" id="IPR054076">
    <property type="entry name" value="ZUO1-like_ZHD"/>
</dbReference>
<feature type="region of interest" description="Disordered" evidence="7">
    <location>
        <begin position="54"/>
        <end position="75"/>
    </location>
</feature>
<dbReference type="Pfam" id="PF21884">
    <property type="entry name" value="ZUO1-like_ZHD"/>
    <property type="match status" value="1"/>
</dbReference>
<feature type="domain" description="J" evidence="8">
    <location>
        <begin position="92"/>
        <end position="165"/>
    </location>
</feature>
<dbReference type="PROSITE" id="PS50076">
    <property type="entry name" value="DNAJ_2"/>
    <property type="match status" value="1"/>
</dbReference>
<feature type="region of interest" description="Disordered" evidence="7">
    <location>
        <begin position="428"/>
        <end position="457"/>
    </location>
</feature>
<evidence type="ECO:0000256" key="6">
    <source>
        <dbReference type="ARBA" id="ARBA00023242"/>
    </source>
</evidence>
<dbReference type="InterPro" id="IPR001005">
    <property type="entry name" value="SANT/Myb"/>
</dbReference>
<reference evidence="13" key="1">
    <citation type="submission" date="2012-12" db="EMBL/GenBank/DDBJ databases">
        <authorList>
            <person name="Hellsten U."/>
            <person name="Grimwood J."/>
            <person name="Chapman J.A."/>
            <person name="Shapiro H."/>
            <person name="Aerts A."/>
            <person name="Otillar R.P."/>
            <person name="Terry A.Y."/>
            <person name="Boore J.L."/>
            <person name="Simakov O."/>
            <person name="Marletaz F."/>
            <person name="Cho S.-J."/>
            <person name="Edsinger-Gonzales E."/>
            <person name="Havlak P."/>
            <person name="Kuo D.-H."/>
            <person name="Larsson T."/>
            <person name="Lv J."/>
            <person name="Arendt D."/>
            <person name="Savage R."/>
            <person name="Osoegawa K."/>
            <person name="de Jong P."/>
            <person name="Lindberg D.R."/>
            <person name="Seaver E.C."/>
            <person name="Weisblat D.A."/>
            <person name="Putnam N.H."/>
            <person name="Grigoriev I.V."/>
            <person name="Rokhsar D.S."/>
        </authorList>
    </citation>
    <scope>NUCLEOTIDE SEQUENCE</scope>
    <source>
        <strain evidence="13">I ESC-2004</strain>
    </source>
</reference>
<dbReference type="OMA" id="SFWYDFD"/>
<accession>R7VED5</accession>
<protein>
    <submittedName>
        <fullName evidence="11 12">Uncharacterized protein</fullName>
    </submittedName>
</protein>
<feature type="compositionally biased region" description="Low complexity" evidence="7">
    <location>
        <begin position="439"/>
        <end position="456"/>
    </location>
</feature>
<evidence type="ECO:0000313" key="13">
    <source>
        <dbReference type="Proteomes" id="UP000014760"/>
    </source>
</evidence>
<dbReference type="PROSITE" id="PS00636">
    <property type="entry name" value="DNAJ_1"/>
    <property type="match status" value="1"/>
</dbReference>
<keyword evidence="4" id="KW-0010">Activator</keyword>
<reference evidence="12" key="3">
    <citation type="submission" date="2015-06" db="UniProtKB">
        <authorList>
            <consortium name="EnsemblMetazoa"/>
        </authorList>
    </citation>
    <scope>IDENTIFICATION</scope>
</reference>
<dbReference type="InterPro" id="IPR032003">
    <property type="entry name" value="RAC_head"/>
</dbReference>
<dbReference type="OrthoDB" id="1690618at2759"/>
<dbReference type="PANTHER" id="PTHR43999:SF1">
    <property type="entry name" value="DNAJ HOMOLOG SUBFAMILY C MEMBER 2"/>
    <property type="match status" value="1"/>
</dbReference>
<dbReference type="FunCoup" id="R7VED5">
    <property type="interactions" value="2210"/>
</dbReference>
<dbReference type="SUPFAM" id="SSF46565">
    <property type="entry name" value="Chaperone J-domain"/>
    <property type="match status" value="1"/>
</dbReference>
<dbReference type="GO" id="GO:0005829">
    <property type="term" value="C:cytosol"/>
    <property type="evidence" value="ECO:0007669"/>
    <property type="project" value="TreeGrafter"/>
</dbReference>
<dbReference type="AlphaFoldDB" id="R7VED5"/>
<dbReference type="Proteomes" id="UP000014760">
    <property type="component" value="Unassembled WGS sequence"/>
</dbReference>
<evidence type="ECO:0000256" key="3">
    <source>
        <dbReference type="ARBA" id="ARBA00022737"/>
    </source>
</evidence>
<name>R7VED5_CAPTE</name>
<evidence type="ECO:0000256" key="1">
    <source>
        <dbReference type="ARBA" id="ARBA00004496"/>
    </source>
</evidence>
<organism evidence="11">
    <name type="scientific">Capitella teleta</name>
    <name type="common">Polychaete worm</name>
    <dbReference type="NCBI Taxonomy" id="283909"/>
    <lineage>
        <taxon>Eukaryota</taxon>
        <taxon>Metazoa</taxon>
        <taxon>Spiralia</taxon>
        <taxon>Lophotrochozoa</taxon>
        <taxon>Annelida</taxon>
        <taxon>Polychaeta</taxon>
        <taxon>Sedentaria</taxon>
        <taxon>Scolecida</taxon>
        <taxon>Capitellidae</taxon>
        <taxon>Capitella</taxon>
    </lineage>
</organism>
<dbReference type="InterPro" id="IPR042569">
    <property type="entry name" value="RAC_head_sf"/>
</dbReference>
<keyword evidence="2" id="KW-0963">Cytoplasm</keyword>
<dbReference type="HOGENOM" id="CLU_019916_0_0_1"/>
<evidence type="ECO:0000259" key="10">
    <source>
        <dbReference type="PROSITE" id="PS51293"/>
    </source>
</evidence>
<dbReference type="SMART" id="SM00271">
    <property type="entry name" value="DnaJ"/>
    <property type="match status" value="1"/>
</dbReference>
<dbReference type="Gene3D" id="1.10.287.110">
    <property type="entry name" value="DnaJ domain"/>
    <property type="match status" value="1"/>
</dbReference>
<dbReference type="CDD" id="cd06257">
    <property type="entry name" value="DnaJ"/>
    <property type="match status" value="1"/>
</dbReference>
<dbReference type="CDD" id="cd00167">
    <property type="entry name" value="SANT"/>
    <property type="match status" value="1"/>
</dbReference>
<dbReference type="InterPro" id="IPR001623">
    <property type="entry name" value="DnaJ_domain"/>
</dbReference>
<dbReference type="Gene3D" id="1.10.10.60">
    <property type="entry name" value="Homeodomain-like"/>
    <property type="match status" value="2"/>
</dbReference>
<dbReference type="Pfam" id="PF00249">
    <property type="entry name" value="Myb_DNA-binding"/>
    <property type="match status" value="1"/>
</dbReference>
<dbReference type="Pfam" id="PF16717">
    <property type="entry name" value="RAC_head"/>
    <property type="match status" value="1"/>
</dbReference>
<dbReference type="GO" id="GO:0043022">
    <property type="term" value="F:ribosome binding"/>
    <property type="evidence" value="ECO:0007669"/>
    <property type="project" value="InterPro"/>
</dbReference>
<keyword evidence="5" id="KW-0143">Chaperone</keyword>
<evidence type="ECO:0000259" key="8">
    <source>
        <dbReference type="PROSITE" id="PS50076"/>
    </source>
</evidence>
<sequence>MWLTFEGTLPEPSADDSTCLLGTLPELTSAKFEPVGRWYEAYCVRRLRKHTLSAGSLESSSDEESEDEGIEFDEENETYLRTLDPKEWKQQDHYAVLGISKMRCDATDDQIKAAYKRKVLDHHPDKRRARGIPVKEGEKDYFTCITRAYETLGNPTKRRSYDSVDSHFDDSIPPNNADSKERFFDVFGPVFARNARWSTSKKKVPLLGDENTAFADVNHFYSFWYDFESWREYSYLDEEEKEKGENREERRWIERQNKSDRQKRKKEETSRIRQLVDNAYACDMRIQRFKDEEKAKKQAIKQAKKDAIRAKQEEEERKRQAILDEERAKKEKEEAEAKELAAAAKKEKEALKKELKKERKTLRTTVKEYDYFSSDETERLSNMEEVDKLAEMLSITSLQDLNKDLTSGDLDRAKSAFNKEVDALKDRLQKEKQAHIEASQRSAKSSSSEGSKGKGTWSEDEIQMLIKGVNVFPAGTISRWEVINNFIQQHVPSSKRNAKEVLAKAKDLQKNDQFLKADANRKAFDKFAKDTKGGATAKPEKGEISERYDSAGAVQMAETGSNPSPWSADEQKLLEQALKTFPASVKDRWDKISDSIPLRSKKDCMKRYKELVEMVRAKKAAQTAAKK</sequence>
<dbReference type="SUPFAM" id="SSF46689">
    <property type="entry name" value="Homeodomain-like"/>
    <property type="match status" value="2"/>
</dbReference>
<feature type="compositionally biased region" description="Acidic residues" evidence="7">
    <location>
        <begin position="60"/>
        <end position="75"/>
    </location>
</feature>
<dbReference type="PROSITE" id="PS51293">
    <property type="entry name" value="SANT"/>
    <property type="match status" value="1"/>
</dbReference>
<dbReference type="SMART" id="SM00717">
    <property type="entry name" value="SANT"/>
    <property type="match status" value="2"/>
</dbReference>
<dbReference type="FunFam" id="1.10.10.60:FF:000180">
    <property type="entry name" value="DnaJ (Hsp40) homolog, subfamily C, member 2"/>
    <property type="match status" value="1"/>
</dbReference>
<feature type="domain" description="SANT" evidence="10">
    <location>
        <begin position="561"/>
        <end position="616"/>
    </location>
</feature>
<dbReference type="PROSITE" id="PS50090">
    <property type="entry name" value="MYB_LIKE"/>
    <property type="match status" value="1"/>
</dbReference>
<evidence type="ECO:0000256" key="4">
    <source>
        <dbReference type="ARBA" id="ARBA00023159"/>
    </source>
</evidence>
<dbReference type="EnsemblMetazoa" id="CapteT228378">
    <property type="protein sequence ID" value="CapteP228378"/>
    <property type="gene ID" value="CapteG228378"/>
</dbReference>
<dbReference type="PANTHER" id="PTHR43999">
    <property type="entry name" value="DNAJ HOMOLOG SUBFAMILY C MEMBER 2"/>
    <property type="match status" value="1"/>
</dbReference>
<dbReference type="EMBL" id="AMQN01017010">
    <property type="status" value="NOT_ANNOTATED_CDS"/>
    <property type="molecule type" value="Genomic_DNA"/>
</dbReference>
<comment type="subcellular location">
    <subcellularLocation>
        <location evidence="1">Cytoplasm</location>
    </subcellularLocation>
</comment>
<dbReference type="GO" id="GO:0030544">
    <property type="term" value="F:Hsp70 protein binding"/>
    <property type="evidence" value="ECO:0007669"/>
    <property type="project" value="InterPro"/>
</dbReference>
<dbReference type="Gene3D" id="1.10.8.840">
    <property type="entry name" value="Ribosome-associated complex head domain"/>
    <property type="match status" value="1"/>
</dbReference>